<evidence type="ECO:0000313" key="2">
    <source>
        <dbReference type="EMBL" id="OEJ68382.1"/>
    </source>
</evidence>
<dbReference type="EMBL" id="MCGG01000014">
    <property type="protein sequence ID" value="OEJ68382.1"/>
    <property type="molecule type" value="Genomic_DNA"/>
</dbReference>
<dbReference type="SUPFAM" id="SSF75169">
    <property type="entry name" value="DsrEFH-like"/>
    <property type="match status" value="1"/>
</dbReference>
<comment type="similarity">
    <text evidence="1">Belongs to the DsrF/TusC family.</text>
</comment>
<dbReference type="PANTHER" id="PTHR38780:SF1">
    <property type="entry name" value="PROTEIN TUSC"/>
    <property type="match status" value="1"/>
</dbReference>
<dbReference type="InterPro" id="IPR017462">
    <property type="entry name" value="Sulphur_relay_TusC/DsrF"/>
</dbReference>
<evidence type="ECO:0000313" key="3">
    <source>
        <dbReference type="Proteomes" id="UP000095347"/>
    </source>
</evidence>
<accession>A0A1E5QAG8</accession>
<reference evidence="3" key="1">
    <citation type="submission" date="2016-07" db="EMBL/GenBank/DDBJ databases">
        <authorList>
            <person name="Florea S."/>
            <person name="Webb J.S."/>
            <person name="Jaromczyk J."/>
            <person name="Schardl C.L."/>
        </authorList>
    </citation>
    <scope>NUCLEOTIDE SEQUENCE [LARGE SCALE GENOMIC DNA]</scope>
    <source>
        <strain evidence="3">MV-1</strain>
    </source>
</reference>
<dbReference type="Proteomes" id="UP000095347">
    <property type="component" value="Unassembled WGS sequence"/>
</dbReference>
<evidence type="ECO:0000256" key="1">
    <source>
        <dbReference type="ARBA" id="ARBA00005996"/>
    </source>
</evidence>
<dbReference type="RefSeq" id="WP_069957223.1">
    <property type="nucleotide sequence ID" value="NZ_MCGG01000014.1"/>
</dbReference>
<protein>
    <recommendedName>
        <fullName evidence="4">Sulfur oxidoreductase</fullName>
    </recommendedName>
</protein>
<dbReference type="OrthoDB" id="9789418at2"/>
<comment type="caution">
    <text evidence="2">The sequence shown here is derived from an EMBL/GenBank/DDBJ whole genome shotgun (WGS) entry which is preliminary data.</text>
</comment>
<dbReference type="InterPro" id="IPR003787">
    <property type="entry name" value="Sulphur_relay_DsrE/F-like"/>
</dbReference>
<dbReference type="PANTHER" id="PTHR38780">
    <property type="entry name" value="PROTEIN TUSC"/>
    <property type="match status" value="1"/>
</dbReference>
<gene>
    <name evidence="2" type="ORF">BEN30_06385</name>
</gene>
<proteinExistence type="inferred from homology"/>
<dbReference type="Gene3D" id="3.40.1260.10">
    <property type="entry name" value="DsrEFH-like"/>
    <property type="match status" value="1"/>
</dbReference>
<name>A0A1E5QAG8_9PROT</name>
<dbReference type="Pfam" id="PF02635">
    <property type="entry name" value="DsrE"/>
    <property type="match status" value="1"/>
</dbReference>
<keyword evidence="3" id="KW-1185">Reference proteome</keyword>
<dbReference type="AlphaFoldDB" id="A0A1E5QAG8"/>
<sequence>MAEYEFETEGVKKTFTFMNRKAPYGTVYALEVLETVLISAAFEQHANIVFADDGVYQLKAGHDTTGIGMKNFSPTFGIIEMEKEDADEDEDIDMVWRIIVEKESMEARGLTADDFKVEVEVLSAAELADIVDASDCVISG</sequence>
<organism evidence="2 3">
    <name type="scientific">Magnetovibrio blakemorei</name>
    <dbReference type="NCBI Taxonomy" id="28181"/>
    <lineage>
        <taxon>Bacteria</taxon>
        <taxon>Pseudomonadati</taxon>
        <taxon>Pseudomonadota</taxon>
        <taxon>Alphaproteobacteria</taxon>
        <taxon>Rhodospirillales</taxon>
        <taxon>Magnetovibrionaceae</taxon>
        <taxon>Magnetovibrio</taxon>
    </lineage>
</organism>
<dbReference type="InterPro" id="IPR027396">
    <property type="entry name" value="DsrEFH-like"/>
</dbReference>
<dbReference type="STRING" id="28181.BEN30_06385"/>
<evidence type="ECO:0008006" key="4">
    <source>
        <dbReference type="Google" id="ProtNLM"/>
    </source>
</evidence>